<reference evidence="3 4" key="1">
    <citation type="submission" date="2019-02" db="EMBL/GenBank/DDBJ databases">
        <title>Paenibacillus sp. nov., isolated from surface-sterilized tissue of Thalictrum simplex L.</title>
        <authorList>
            <person name="Tuo L."/>
        </authorList>
    </citation>
    <scope>NUCLEOTIDE SEQUENCE [LARGE SCALE GENOMIC DNA]</scope>
    <source>
        <strain evidence="3 4">N2SHLJ1</strain>
    </source>
</reference>
<evidence type="ECO:0000256" key="2">
    <source>
        <dbReference type="SAM" id="Phobius"/>
    </source>
</evidence>
<organism evidence="3 4">
    <name type="scientific">Paenibacillus thalictri</name>
    <dbReference type="NCBI Taxonomy" id="2527873"/>
    <lineage>
        <taxon>Bacteria</taxon>
        <taxon>Bacillati</taxon>
        <taxon>Bacillota</taxon>
        <taxon>Bacilli</taxon>
        <taxon>Bacillales</taxon>
        <taxon>Paenibacillaceae</taxon>
        <taxon>Paenibacillus</taxon>
    </lineage>
</organism>
<evidence type="ECO:0000313" key="4">
    <source>
        <dbReference type="Proteomes" id="UP000293142"/>
    </source>
</evidence>
<keyword evidence="4" id="KW-1185">Reference proteome</keyword>
<sequence length="100" mass="11740">MEKSKVLIFPSAKRDLQEIVDYINQQSSFDDVTLYDELVNSIGLLSQMPMRHPSIKNPLLRAKGYRVLVVRSYLVFYVVIGNVVQIRRILHGKRRYEFLL</sequence>
<dbReference type="EMBL" id="SIRE01000004">
    <property type="protein sequence ID" value="TBL80731.1"/>
    <property type="molecule type" value="Genomic_DNA"/>
</dbReference>
<comment type="caution">
    <text evidence="3">The sequence shown here is derived from an EMBL/GenBank/DDBJ whole genome shotgun (WGS) entry which is preliminary data.</text>
</comment>
<evidence type="ECO:0000313" key="3">
    <source>
        <dbReference type="EMBL" id="TBL80731.1"/>
    </source>
</evidence>
<keyword evidence="1" id="KW-1277">Toxin-antitoxin system</keyword>
<dbReference type="InterPro" id="IPR035093">
    <property type="entry name" value="RelE/ParE_toxin_dom_sf"/>
</dbReference>
<dbReference type="NCBIfam" id="TIGR02385">
    <property type="entry name" value="RelE_StbE"/>
    <property type="match status" value="1"/>
</dbReference>
<feature type="transmembrane region" description="Helical" evidence="2">
    <location>
        <begin position="68"/>
        <end position="86"/>
    </location>
</feature>
<name>A0A4Q9DZM1_9BACL</name>
<keyword evidence="2" id="KW-1133">Transmembrane helix</keyword>
<protein>
    <submittedName>
        <fullName evidence="3">Type II toxin-antitoxin system RelE/ParE family toxin</fullName>
    </submittedName>
</protein>
<dbReference type="RefSeq" id="WP_131012333.1">
    <property type="nucleotide sequence ID" value="NZ_SIRE01000004.1"/>
</dbReference>
<dbReference type="AlphaFoldDB" id="A0A4Q9DZM1"/>
<keyword evidence="2" id="KW-0812">Transmembrane</keyword>
<dbReference type="Gene3D" id="3.30.2310.20">
    <property type="entry name" value="RelE-like"/>
    <property type="match status" value="1"/>
</dbReference>
<accession>A0A4Q9DZM1</accession>
<dbReference type="Pfam" id="PF05016">
    <property type="entry name" value="ParE_toxin"/>
    <property type="match status" value="1"/>
</dbReference>
<dbReference type="Proteomes" id="UP000293142">
    <property type="component" value="Unassembled WGS sequence"/>
</dbReference>
<gene>
    <name evidence="3" type="ORF">EYB31_05765</name>
</gene>
<proteinExistence type="predicted"/>
<dbReference type="OrthoDB" id="362857at2"/>
<keyword evidence="2" id="KW-0472">Membrane</keyword>
<dbReference type="InterPro" id="IPR007712">
    <property type="entry name" value="RelE/ParE_toxin"/>
</dbReference>
<evidence type="ECO:0000256" key="1">
    <source>
        <dbReference type="ARBA" id="ARBA00022649"/>
    </source>
</evidence>